<accession>A0A4S8LGC4</accession>
<dbReference type="Proteomes" id="UP000297245">
    <property type="component" value="Unassembled WGS sequence"/>
</dbReference>
<protein>
    <submittedName>
        <fullName evidence="2">Uncharacterized protein</fullName>
    </submittedName>
</protein>
<dbReference type="EMBL" id="ML179445">
    <property type="protein sequence ID" value="THU87568.1"/>
    <property type="molecule type" value="Genomic_DNA"/>
</dbReference>
<feature type="compositionally biased region" description="Low complexity" evidence="1">
    <location>
        <begin position="49"/>
        <end position="61"/>
    </location>
</feature>
<dbReference type="OrthoDB" id="3224400at2759"/>
<feature type="compositionally biased region" description="Low complexity" evidence="1">
    <location>
        <begin position="69"/>
        <end position="85"/>
    </location>
</feature>
<feature type="compositionally biased region" description="Low complexity" evidence="1">
    <location>
        <begin position="98"/>
        <end position="108"/>
    </location>
</feature>
<evidence type="ECO:0000313" key="2">
    <source>
        <dbReference type="EMBL" id="THU87568.1"/>
    </source>
</evidence>
<feature type="region of interest" description="Disordered" evidence="1">
    <location>
        <begin position="49"/>
        <end position="151"/>
    </location>
</feature>
<organism evidence="2 3">
    <name type="scientific">Dendrothele bispora (strain CBS 962.96)</name>
    <dbReference type="NCBI Taxonomy" id="1314807"/>
    <lineage>
        <taxon>Eukaryota</taxon>
        <taxon>Fungi</taxon>
        <taxon>Dikarya</taxon>
        <taxon>Basidiomycota</taxon>
        <taxon>Agaricomycotina</taxon>
        <taxon>Agaricomycetes</taxon>
        <taxon>Agaricomycetidae</taxon>
        <taxon>Agaricales</taxon>
        <taxon>Agaricales incertae sedis</taxon>
        <taxon>Dendrothele</taxon>
    </lineage>
</organism>
<proteinExistence type="predicted"/>
<evidence type="ECO:0000256" key="1">
    <source>
        <dbReference type="SAM" id="MobiDB-lite"/>
    </source>
</evidence>
<dbReference type="AlphaFoldDB" id="A0A4S8LGC4"/>
<gene>
    <name evidence="2" type="ORF">K435DRAFT_867180</name>
</gene>
<feature type="compositionally biased region" description="Basic and acidic residues" evidence="1">
    <location>
        <begin position="114"/>
        <end position="123"/>
    </location>
</feature>
<keyword evidence="3" id="KW-1185">Reference proteome</keyword>
<sequence>MSSYSEFARTPIDSGLAAARIRIIAKSEAQITRHPSSLFSTTCMMSTTSAALTPAQSRNSSPQPPPPNQLAASKPSSASKQPQSSENSAEKKLDPFSCKKSSQSLPSSAPFTQRTERSLHEVIGETFPPFDHQGLIVGPFTEETARDATFE</sequence>
<evidence type="ECO:0000313" key="3">
    <source>
        <dbReference type="Proteomes" id="UP000297245"/>
    </source>
</evidence>
<reference evidence="2 3" key="1">
    <citation type="journal article" date="2019" name="Nat. Ecol. Evol.">
        <title>Megaphylogeny resolves global patterns of mushroom evolution.</title>
        <authorList>
            <person name="Varga T."/>
            <person name="Krizsan K."/>
            <person name="Foldi C."/>
            <person name="Dima B."/>
            <person name="Sanchez-Garcia M."/>
            <person name="Sanchez-Ramirez S."/>
            <person name="Szollosi G.J."/>
            <person name="Szarkandi J.G."/>
            <person name="Papp V."/>
            <person name="Albert L."/>
            <person name="Andreopoulos W."/>
            <person name="Angelini C."/>
            <person name="Antonin V."/>
            <person name="Barry K.W."/>
            <person name="Bougher N.L."/>
            <person name="Buchanan P."/>
            <person name="Buyck B."/>
            <person name="Bense V."/>
            <person name="Catcheside P."/>
            <person name="Chovatia M."/>
            <person name="Cooper J."/>
            <person name="Damon W."/>
            <person name="Desjardin D."/>
            <person name="Finy P."/>
            <person name="Geml J."/>
            <person name="Haridas S."/>
            <person name="Hughes K."/>
            <person name="Justo A."/>
            <person name="Karasinski D."/>
            <person name="Kautmanova I."/>
            <person name="Kiss B."/>
            <person name="Kocsube S."/>
            <person name="Kotiranta H."/>
            <person name="LaButti K.M."/>
            <person name="Lechner B.E."/>
            <person name="Liimatainen K."/>
            <person name="Lipzen A."/>
            <person name="Lukacs Z."/>
            <person name="Mihaltcheva S."/>
            <person name="Morgado L.N."/>
            <person name="Niskanen T."/>
            <person name="Noordeloos M.E."/>
            <person name="Ohm R.A."/>
            <person name="Ortiz-Santana B."/>
            <person name="Ovrebo C."/>
            <person name="Racz N."/>
            <person name="Riley R."/>
            <person name="Savchenko A."/>
            <person name="Shiryaev A."/>
            <person name="Soop K."/>
            <person name="Spirin V."/>
            <person name="Szebenyi C."/>
            <person name="Tomsovsky M."/>
            <person name="Tulloss R.E."/>
            <person name="Uehling J."/>
            <person name="Grigoriev I.V."/>
            <person name="Vagvolgyi C."/>
            <person name="Papp T."/>
            <person name="Martin F.M."/>
            <person name="Miettinen O."/>
            <person name="Hibbett D.S."/>
            <person name="Nagy L.G."/>
        </authorList>
    </citation>
    <scope>NUCLEOTIDE SEQUENCE [LARGE SCALE GENOMIC DNA]</scope>
    <source>
        <strain evidence="2 3">CBS 962.96</strain>
    </source>
</reference>
<name>A0A4S8LGC4_DENBC</name>